<keyword evidence="3" id="KW-0143">Chaperone</keyword>
<evidence type="ECO:0000259" key="4">
    <source>
        <dbReference type="PROSITE" id="PS50076"/>
    </source>
</evidence>
<dbReference type="GeneID" id="14886396"/>
<keyword evidence="2" id="KW-0677">Repeat</keyword>
<dbReference type="SMART" id="SM00271">
    <property type="entry name" value="DnaJ"/>
    <property type="match status" value="1"/>
</dbReference>
<evidence type="ECO:0000256" key="2">
    <source>
        <dbReference type="ARBA" id="ARBA00022737"/>
    </source>
</evidence>
<dbReference type="InterPro" id="IPR001611">
    <property type="entry name" value="Leu-rich_rpt"/>
</dbReference>
<dbReference type="AlphaFoldDB" id="A0A0A1U0J9"/>
<evidence type="ECO:0000313" key="5">
    <source>
        <dbReference type="EMBL" id="ELP87409.1"/>
    </source>
</evidence>
<protein>
    <submittedName>
        <fullName evidence="5">Pre-mRNA-splicing factor cwc23, putative</fullName>
    </submittedName>
</protein>
<dbReference type="InterPro" id="IPR036869">
    <property type="entry name" value="J_dom_sf"/>
</dbReference>
<dbReference type="PROSITE" id="PS51450">
    <property type="entry name" value="LRR"/>
    <property type="match status" value="1"/>
</dbReference>
<gene>
    <name evidence="5" type="ORF">EIN_096760</name>
</gene>
<evidence type="ECO:0000313" key="6">
    <source>
        <dbReference type="Proteomes" id="UP000014680"/>
    </source>
</evidence>
<dbReference type="SUPFAM" id="SSF52058">
    <property type="entry name" value="L domain-like"/>
    <property type="match status" value="1"/>
</dbReference>
<dbReference type="CDD" id="cd06257">
    <property type="entry name" value="DnaJ"/>
    <property type="match status" value="1"/>
</dbReference>
<accession>A0A0A1U0J9</accession>
<dbReference type="Gene3D" id="1.10.287.110">
    <property type="entry name" value="DnaJ domain"/>
    <property type="match status" value="1"/>
</dbReference>
<dbReference type="OMA" id="HQVQQAY"/>
<dbReference type="InterPro" id="IPR051938">
    <property type="entry name" value="Apopto_cytoskel_mod"/>
</dbReference>
<dbReference type="SMART" id="SM00369">
    <property type="entry name" value="LRR_TYP"/>
    <property type="match status" value="2"/>
</dbReference>
<dbReference type="Pfam" id="PF00226">
    <property type="entry name" value="DnaJ"/>
    <property type="match status" value="1"/>
</dbReference>
<sequence length="321" mass="36917">MDDIEEEVVDCYQVLGIEKTATDTDIKKAFYRMSLKYHPDKHPDDAEALQHFHEVQIAYKTLKDPSKKYIYDTFGTKSKKEITGECEEVDETGDITVDQIMSYMKAMGMSGDIKEAEEMLANQNFKMDEKSVRKGGLSKELERAEKSGVTRIDCSKLVIRVVKRECLQFMNNFISIDFSTNSIRNIPDGFGLLQNLKILILNDNKFETIPDEIFSLNNLEIFEMERNQISEIPDTIFRLEKLKKLNFFSNKIKTVPIRLCFDLKCIQRIDLSCNFINEYPTSKEGVDLLLDKDMKGAVSSGSLVAKYFASVDKKPRKKSNK</sequence>
<name>A0A0A1U0J9_ENTIV</name>
<dbReference type="PRINTS" id="PR00625">
    <property type="entry name" value="JDOMAIN"/>
</dbReference>
<dbReference type="PANTHER" id="PTHR44145:SF3">
    <property type="entry name" value="DNAJ HOMOLOG SUBFAMILY A MEMBER 3, MITOCHONDRIAL"/>
    <property type="match status" value="1"/>
</dbReference>
<evidence type="ECO:0000256" key="1">
    <source>
        <dbReference type="ARBA" id="ARBA00022614"/>
    </source>
</evidence>
<proteinExistence type="predicted"/>
<dbReference type="InterPro" id="IPR003591">
    <property type="entry name" value="Leu-rich_rpt_typical-subtyp"/>
</dbReference>
<dbReference type="PANTHER" id="PTHR44145">
    <property type="entry name" value="DNAJ HOMOLOG SUBFAMILY A MEMBER 3, MITOCHONDRIAL"/>
    <property type="match status" value="1"/>
</dbReference>
<dbReference type="KEGG" id="eiv:EIN_096760"/>
<dbReference type="Gene3D" id="3.80.10.10">
    <property type="entry name" value="Ribonuclease Inhibitor"/>
    <property type="match status" value="1"/>
</dbReference>
<dbReference type="VEuPathDB" id="AmoebaDB:EIN_096760"/>
<feature type="domain" description="J" evidence="4">
    <location>
        <begin position="10"/>
        <end position="75"/>
    </location>
</feature>
<reference evidence="5 6" key="1">
    <citation type="submission" date="2012-10" db="EMBL/GenBank/DDBJ databases">
        <authorList>
            <person name="Zafar N."/>
            <person name="Inman J."/>
            <person name="Hall N."/>
            <person name="Lorenzi H."/>
            <person name="Caler E."/>
        </authorList>
    </citation>
    <scope>NUCLEOTIDE SEQUENCE [LARGE SCALE GENOMIC DNA]</scope>
    <source>
        <strain evidence="5 6">IP1</strain>
    </source>
</reference>
<keyword evidence="1" id="KW-0433">Leucine-rich repeat</keyword>
<organism evidence="5 6">
    <name type="scientific">Entamoeba invadens IP1</name>
    <dbReference type="NCBI Taxonomy" id="370355"/>
    <lineage>
        <taxon>Eukaryota</taxon>
        <taxon>Amoebozoa</taxon>
        <taxon>Evosea</taxon>
        <taxon>Archamoebae</taxon>
        <taxon>Mastigamoebida</taxon>
        <taxon>Entamoebidae</taxon>
        <taxon>Entamoeba</taxon>
    </lineage>
</organism>
<dbReference type="Pfam" id="PF13855">
    <property type="entry name" value="LRR_8"/>
    <property type="match status" value="1"/>
</dbReference>
<dbReference type="RefSeq" id="XP_004254180.1">
    <property type="nucleotide sequence ID" value="XM_004254132.1"/>
</dbReference>
<dbReference type="OrthoDB" id="10250354at2759"/>
<dbReference type="SUPFAM" id="SSF46565">
    <property type="entry name" value="Chaperone J-domain"/>
    <property type="match status" value="1"/>
</dbReference>
<keyword evidence="6" id="KW-1185">Reference proteome</keyword>
<dbReference type="Proteomes" id="UP000014680">
    <property type="component" value="Unassembled WGS sequence"/>
</dbReference>
<dbReference type="InterPro" id="IPR032675">
    <property type="entry name" value="LRR_dom_sf"/>
</dbReference>
<evidence type="ECO:0000256" key="3">
    <source>
        <dbReference type="ARBA" id="ARBA00023186"/>
    </source>
</evidence>
<dbReference type="PROSITE" id="PS50076">
    <property type="entry name" value="DNAJ_2"/>
    <property type="match status" value="1"/>
</dbReference>
<dbReference type="InterPro" id="IPR001623">
    <property type="entry name" value="DnaJ_domain"/>
</dbReference>
<dbReference type="EMBL" id="KB206860">
    <property type="protein sequence ID" value="ELP87409.1"/>
    <property type="molecule type" value="Genomic_DNA"/>
</dbReference>